<name>A0ABS4R3M5_9HYPH</name>
<evidence type="ECO:0000313" key="2">
    <source>
        <dbReference type="Proteomes" id="UP000730739"/>
    </source>
</evidence>
<sequence>MVMPQVEMGQGHLHRPANASRQELEVAIECLFK</sequence>
<gene>
    <name evidence="1" type="ORF">J2Z31_003510</name>
</gene>
<proteinExistence type="predicted"/>
<dbReference type="Proteomes" id="UP000730739">
    <property type="component" value="Unassembled WGS sequence"/>
</dbReference>
<evidence type="ECO:0008006" key="3">
    <source>
        <dbReference type="Google" id="ProtNLM"/>
    </source>
</evidence>
<organism evidence="1 2">
    <name type="scientific">Sinorhizobium kostiense</name>
    <dbReference type="NCBI Taxonomy" id="76747"/>
    <lineage>
        <taxon>Bacteria</taxon>
        <taxon>Pseudomonadati</taxon>
        <taxon>Pseudomonadota</taxon>
        <taxon>Alphaproteobacteria</taxon>
        <taxon>Hyphomicrobiales</taxon>
        <taxon>Rhizobiaceae</taxon>
        <taxon>Sinorhizobium/Ensifer group</taxon>
        <taxon>Sinorhizobium</taxon>
    </lineage>
</organism>
<protein>
    <recommendedName>
        <fullName evidence="3">Transposase</fullName>
    </recommendedName>
</protein>
<keyword evidence="2" id="KW-1185">Reference proteome</keyword>
<comment type="caution">
    <text evidence="1">The sequence shown here is derived from an EMBL/GenBank/DDBJ whole genome shotgun (WGS) entry which is preliminary data.</text>
</comment>
<reference evidence="1 2" key="1">
    <citation type="submission" date="2021-03" db="EMBL/GenBank/DDBJ databases">
        <title>Genomic Encyclopedia of Type Strains, Phase IV (KMG-IV): sequencing the most valuable type-strain genomes for metagenomic binning, comparative biology and taxonomic classification.</title>
        <authorList>
            <person name="Goeker M."/>
        </authorList>
    </citation>
    <scope>NUCLEOTIDE SEQUENCE [LARGE SCALE GENOMIC DNA]</scope>
    <source>
        <strain evidence="1 2">DSM 13372</strain>
    </source>
</reference>
<accession>A0ABS4R3M5</accession>
<dbReference type="EMBL" id="JAGILA010000004">
    <property type="protein sequence ID" value="MBP2236996.1"/>
    <property type="molecule type" value="Genomic_DNA"/>
</dbReference>
<evidence type="ECO:0000313" key="1">
    <source>
        <dbReference type="EMBL" id="MBP2236996.1"/>
    </source>
</evidence>